<evidence type="ECO:0000259" key="4">
    <source>
        <dbReference type="Pfam" id="PF17137"/>
    </source>
</evidence>
<evidence type="ECO:0000259" key="5">
    <source>
        <dbReference type="Pfam" id="PF21365"/>
    </source>
</evidence>
<keyword evidence="2 6" id="KW-0378">Hydrolase</keyword>
<sequence>MELQPHHVPEFDPVADEDAIVRAPNCRVTILAPRLVRLEYDSEESFEDRPSQLVWYRNQPVPEFDVERTETDLRIETAELTLQYEFGEGFTDDRLSIELADGTVWQYGEDESNLGGALRTVDMVDGAAELEDGLFSREGWAVVDDTDRLVFEDGWIAQRDAGDDYEDLYFFGYGTDFEAGLDAYTDITGDTPMIPRWALGNWWSRYWDYTQAELRERVEGFADHDLPLSVAVIDMDWHVIDNPHHDGWTGWSWNEEYFPDPGGFVDWLHDNDVRTTLNLHPADGVHPHEDQYEAFAADMGIDPASEEPIPFDAADPAFMRGYFEHLIDPIEDEEGIDFWWIDWQQWEESPELEGLDPLWALNHLHALDRTRDDKRPFIFSRWPGLGGHRYPIGFSGDTIISWDSFRFQPTLTATSANVEYGWWSHDIGGHMGGTIDPVDFGELYARWTQFGAFSPINRIHTTKSASTDKRPWQFDGEVFDALADALRLRHALVPYLYTMAWRDHRDSVPLVRPMYFHTPDAEAAYETPHQYYFGSELVVAPHTRERDDDTNLARRSVWLPDGEWIDLFTGEHFEGGRWHARYGDLGDIPVYARAGAIVPLDADVSSNDVANPDAMRLVVVPGADNEFTLYEDDGVSREYRDGEHVTTTITQHDDGDRSTVEIGPAEGALDLVPDKRTYSIEFRGVAEPGTVEASIGEQSVEVLATEYDADRDRFTVDLPAVDVSERLTVTLDVDDATLARRDRTDEHVERLLRYCKLPASVKDQLLEESYDRAELGWLADYLQVMSASQQRAFFETLTGAGMDRIDHDGDERIVVWNGDGRSDISYRYTAWDYDIHPFEQSGESETGVVPAFDLFDVDDPDLDATVAMQYGDLATIEQTAPADD</sequence>
<dbReference type="Pfam" id="PF21365">
    <property type="entry name" value="Glyco_hydro_31_3rd"/>
    <property type="match status" value="1"/>
</dbReference>
<dbReference type="InterPro" id="IPR013780">
    <property type="entry name" value="Glyco_hydro_b"/>
</dbReference>
<evidence type="ECO:0000313" key="6">
    <source>
        <dbReference type="EMBL" id="MCL9814061.1"/>
    </source>
</evidence>
<dbReference type="InterPro" id="IPR048395">
    <property type="entry name" value="Glyco_hydro_31_C"/>
</dbReference>
<accession>A0AAE3K5L4</accession>
<dbReference type="PANTHER" id="PTHR22762:SF89">
    <property type="entry name" value="ALPHA-XYLOSIDASE"/>
    <property type="match status" value="1"/>
</dbReference>
<dbReference type="AlphaFoldDB" id="A0AAE3K5L4"/>
<proteinExistence type="inferred from homology"/>
<dbReference type="InterPro" id="IPR033403">
    <property type="entry name" value="DUF5110"/>
</dbReference>
<evidence type="ECO:0000259" key="3">
    <source>
        <dbReference type="Pfam" id="PF01055"/>
    </source>
</evidence>
<dbReference type="SUPFAM" id="SSF51445">
    <property type="entry name" value="(Trans)glycosidases"/>
    <property type="match status" value="1"/>
</dbReference>
<dbReference type="Proteomes" id="UP001202674">
    <property type="component" value="Unassembled WGS sequence"/>
</dbReference>
<dbReference type="Pfam" id="PF01055">
    <property type="entry name" value="Glyco_hydro_31_2nd"/>
    <property type="match status" value="1"/>
</dbReference>
<keyword evidence="7" id="KW-1185">Reference proteome</keyword>
<keyword evidence="2" id="KW-0326">Glycosidase</keyword>
<dbReference type="SUPFAM" id="SSF51011">
    <property type="entry name" value="Glycosyl hydrolase domain"/>
    <property type="match status" value="1"/>
</dbReference>
<dbReference type="PANTHER" id="PTHR22762">
    <property type="entry name" value="ALPHA-GLUCOSIDASE"/>
    <property type="match status" value="1"/>
</dbReference>
<dbReference type="GO" id="GO:0005975">
    <property type="term" value="P:carbohydrate metabolic process"/>
    <property type="evidence" value="ECO:0007669"/>
    <property type="project" value="InterPro"/>
</dbReference>
<feature type="domain" description="Glycoside hydrolase family 31 TIM barrel" evidence="3">
    <location>
        <begin position="191"/>
        <end position="499"/>
    </location>
</feature>
<comment type="caution">
    <text evidence="6">The sequence shown here is derived from an EMBL/GenBank/DDBJ whole genome shotgun (WGS) entry which is preliminary data.</text>
</comment>
<dbReference type="EMBL" id="JAKRVY010000005">
    <property type="protein sequence ID" value="MCL9814061.1"/>
    <property type="molecule type" value="Genomic_DNA"/>
</dbReference>
<dbReference type="Pfam" id="PF17137">
    <property type="entry name" value="DUF5110"/>
    <property type="match status" value="1"/>
</dbReference>
<comment type="similarity">
    <text evidence="1 2">Belongs to the glycosyl hydrolase 31 family.</text>
</comment>
<dbReference type="GO" id="GO:0090599">
    <property type="term" value="F:alpha-glucosidase activity"/>
    <property type="evidence" value="ECO:0007669"/>
    <property type="project" value="TreeGrafter"/>
</dbReference>
<evidence type="ECO:0000313" key="7">
    <source>
        <dbReference type="Proteomes" id="UP001202674"/>
    </source>
</evidence>
<protein>
    <submittedName>
        <fullName evidence="6">Glycoside hydrolase family 31 protein</fullName>
    </submittedName>
</protein>
<dbReference type="Gene3D" id="2.60.40.1180">
    <property type="entry name" value="Golgi alpha-mannosidase II"/>
    <property type="match status" value="2"/>
</dbReference>
<reference evidence="6 7" key="1">
    <citation type="journal article" date="2022" name="Syst. Appl. Microbiol.">
        <title>Natronocalculus amylovorans gen. nov., sp. nov., and Natranaeroarchaeum aerophilus sp. nov., dominant culturable amylolytic natronoarchaea from hypersaline soda lakes in southwestern Siberia.</title>
        <authorList>
            <person name="Sorokin D.Y."/>
            <person name="Elcheninov A.G."/>
            <person name="Khizhniak T.V."/>
            <person name="Koenen M."/>
            <person name="Bale N.J."/>
            <person name="Damste J.S.S."/>
            <person name="Kublanov I.V."/>
        </authorList>
    </citation>
    <scope>NUCLEOTIDE SEQUENCE [LARGE SCALE GENOMIC DNA]</scope>
    <source>
        <strain evidence="6 7">AArc-St1-1</strain>
    </source>
</reference>
<dbReference type="Gene3D" id="3.20.20.80">
    <property type="entry name" value="Glycosidases"/>
    <property type="match status" value="1"/>
</dbReference>
<name>A0AAE3K5L4_9EURY</name>
<dbReference type="InterPro" id="IPR017853">
    <property type="entry name" value="GH"/>
</dbReference>
<feature type="domain" description="DUF5110" evidence="4">
    <location>
        <begin position="617"/>
        <end position="684"/>
    </location>
</feature>
<organism evidence="6 7">
    <name type="scientific">Natranaeroarchaeum aerophilus</name>
    <dbReference type="NCBI Taxonomy" id="2917711"/>
    <lineage>
        <taxon>Archaea</taxon>
        <taxon>Methanobacteriati</taxon>
        <taxon>Methanobacteriota</taxon>
        <taxon>Stenosarchaea group</taxon>
        <taxon>Halobacteria</taxon>
        <taxon>Halobacteriales</taxon>
        <taxon>Natronoarchaeaceae</taxon>
        <taxon>Natranaeroarchaeum</taxon>
    </lineage>
</organism>
<feature type="domain" description="Glycosyl hydrolase family 31 C-terminal" evidence="5">
    <location>
        <begin position="508"/>
        <end position="598"/>
    </location>
</feature>
<dbReference type="GO" id="GO:0006491">
    <property type="term" value="P:N-glycan processing"/>
    <property type="evidence" value="ECO:0007669"/>
    <property type="project" value="TreeGrafter"/>
</dbReference>
<dbReference type="CDD" id="cd06595">
    <property type="entry name" value="GH31_u1"/>
    <property type="match status" value="1"/>
</dbReference>
<dbReference type="InterPro" id="IPR000322">
    <property type="entry name" value="Glyco_hydro_31_TIM"/>
</dbReference>
<evidence type="ECO:0000256" key="1">
    <source>
        <dbReference type="ARBA" id="ARBA00007806"/>
    </source>
</evidence>
<evidence type="ECO:0000256" key="2">
    <source>
        <dbReference type="RuleBase" id="RU361185"/>
    </source>
</evidence>
<dbReference type="RefSeq" id="WP_250596877.1">
    <property type="nucleotide sequence ID" value="NZ_JAKRVY010000005.1"/>
</dbReference>
<gene>
    <name evidence="6" type="ORF">AArcSt11_10395</name>
</gene>